<protein>
    <recommendedName>
        <fullName evidence="1">Glycosyl transferase family 25 domain-containing protein</fullName>
    </recommendedName>
</protein>
<dbReference type="PATRIC" id="fig|1082933.3.peg.1290"/>
<evidence type="ECO:0000313" key="2">
    <source>
        <dbReference type="EMBL" id="EHH12759.1"/>
    </source>
</evidence>
<reference evidence="2 3" key="1">
    <citation type="journal article" date="2012" name="J. Bacteriol.">
        <title>Draft Genome Sequence of Plant Growth-Promoting Rhizobium Mesorhizobium amorphae, Isolated from Zinc-Lead Mine Tailings.</title>
        <authorList>
            <person name="Hao X."/>
            <person name="Lin Y."/>
            <person name="Johnstone L."/>
            <person name="Baltrus D.A."/>
            <person name="Miller S.J."/>
            <person name="Wei G."/>
            <person name="Rensing C."/>
        </authorList>
    </citation>
    <scope>NUCLEOTIDE SEQUENCE [LARGE SCALE GENOMIC DNA]</scope>
    <source>
        <strain evidence="2 3">CCNWGS0123</strain>
    </source>
</reference>
<dbReference type="eggNOG" id="COG3306">
    <property type="taxonomic scope" value="Bacteria"/>
</dbReference>
<evidence type="ECO:0000313" key="3">
    <source>
        <dbReference type="Proteomes" id="UP000002949"/>
    </source>
</evidence>
<dbReference type="Proteomes" id="UP000002949">
    <property type="component" value="Unassembled WGS sequence"/>
</dbReference>
<dbReference type="KEGG" id="mamo:A6B35_20115"/>
<dbReference type="STRING" id="1082933.A6B35_20115"/>
<dbReference type="EMBL" id="AGSN01000068">
    <property type="protein sequence ID" value="EHH12759.1"/>
    <property type="molecule type" value="Genomic_DNA"/>
</dbReference>
<sequence length="252" mass="29184">MQEFPSDKVFVRVCHVKQGYEDRERHILKEFGRRGVPVHFFLDWDVADITEETRASFVGSDKLRPSEVSLALKQVGIWREFLETDKPFCLVFEDDVFLDADFVGKLGECIAEFGSADRKAVVYLGSGSNYYVPRWKLRKDQRLYPGLHARCADSYLITRPVAKARLDWLAEHKLSKPIDHQIEHIDEKLGIEMLWFERPIVEQGSQNGAFQSSVAGSARYLWLKRISWSWKKASRRFFGHNARGKSNSRKSA</sequence>
<dbReference type="AlphaFoldDB" id="G6Y682"/>
<dbReference type="OrthoDB" id="259382at2"/>
<dbReference type="RefSeq" id="WP_006200801.1">
    <property type="nucleotide sequence ID" value="NZ_AGSN01000068.1"/>
</dbReference>
<feature type="domain" description="Glycosyl transferase family 25" evidence="1">
    <location>
        <begin position="21"/>
        <end position="113"/>
    </location>
</feature>
<evidence type="ECO:0000259" key="1">
    <source>
        <dbReference type="Pfam" id="PF01755"/>
    </source>
</evidence>
<dbReference type="Pfam" id="PF01755">
    <property type="entry name" value="Glyco_transf_25"/>
    <property type="match status" value="1"/>
</dbReference>
<dbReference type="InterPro" id="IPR002654">
    <property type="entry name" value="Glyco_trans_25"/>
</dbReference>
<organism evidence="2 3">
    <name type="scientific">Mesorhizobium amorphae CCNWGS0123</name>
    <dbReference type="NCBI Taxonomy" id="1082933"/>
    <lineage>
        <taxon>Bacteria</taxon>
        <taxon>Pseudomonadati</taxon>
        <taxon>Pseudomonadota</taxon>
        <taxon>Alphaproteobacteria</taxon>
        <taxon>Hyphomicrobiales</taxon>
        <taxon>Phyllobacteriaceae</taxon>
        <taxon>Mesorhizobium</taxon>
    </lineage>
</organism>
<keyword evidence="3" id="KW-1185">Reference proteome</keyword>
<accession>G6Y682</accession>
<name>G6Y682_9HYPH</name>
<gene>
    <name evidence="2" type="ORF">MEA186_06827</name>
</gene>
<proteinExistence type="predicted"/>